<dbReference type="Pfam" id="PF02769">
    <property type="entry name" value="AIRS_C"/>
    <property type="match status" value="1"/>
</dbReference>
<dbReference type="PANTHER" id="PTHR30270:SF0">
    <property type="entry name" value="THIAMINE-MONOPHOSPHATE KINASE"/>
    <property type="match status" value="1"/>
</dbReference>
<dbReference type="RefSeq" id="WP_212608499.1">
    <property type="nucleotide sequence ID" value="NZ_CP073910.1"/>
</dbReference>
<dbReference type="CDD" id="cd02194">
    <property type="entry name" value="ThiL"/>
    <property type="match status" value="1"/>
</dbReference>
<comment type="pathway">
    <text evidence="2">Cofactor biosynthesis; thiamine diphosphate biosynthesis; thiamine diphosphate from thiamine phosphate: step 1/1.</text>
</comment>
<dbReference type="NCBIfam" id="TIGR01379">
    <property type="entry name" value="thiL"/>
    <property type="match status" value="1"/>
</dbReference>
<dbReference type="InterPro" id="IPR036921">
    <property type="entry name" value="PurM-like_N_sf"/>
</dbReference>
<protein>
    <recommendedName>
        <fullName evidence="2">Thiamine-monophosphate kinase</fullName>
        <shortName evidence="2">TMP kinase</shortName>
        <shortName evidence="2">Thiamine-phosphate kinase</shortName>
        <ecNumber evidence="2">2.7.4.16</ecNumber>
    </recommendedName>
</protein>
<comment type="similarity">
    <text evidence="2">Belongs to the thiamine-monophosphate kinase family.</text>
</comment>
<comment type="function">
    <text evidence="2">Catalyzes the ATP-dependent phosphorylation of thiamine-monophosphate (TMP) to form thiamine-pyrophosphate (TPP), the active form of vitamin B1.</text>
</comment>
<feature type="binding site" evidence="2">
    <location>
        <position position="40"/>
    </location>
    <ligand>
        <name>Mg(2+)</name>
        <dbReference type="ChEBI" id="CHEBI:18420"/>
        <label>4</label>
    </ligand>
</feature>
<feature type="binding site" evidence="2">
    <location>
        <position position="26"/>
    </location>
    <ligand>
        <name>Mg(2+)</name>
        <dbReference type="ChEBI" id="CHEBI:18420"/>
        <label>3</label>
    </ligand>
</feature>
<keyword evidence="2 5" id="KW-0808">Transferase</keyword>
<dbReference type="Gene3D" id="3.30.1330.10">
    <property type="entry name" value="PurM-like, N-terminal domain"/>
    <property type="match status" value="1"/>
</dbReference>
<dbReference type="GO" id="GO:0000287">
    <property type="term" value="F:magnesium ion binding"/>
    <property type="evidence" value="ECO:0007669"/>
    <property type="project" value="UniProtKB-UniRule"/>
</dbReference>
<evidence type="ECO:0000256" key="2">
    <source>
        <dbReference type="HAMAP-Rule" id="MF_02128"/>
    </source>
</evidence>
<feature type="binding site" evidence="2">
    <location>
        <begin position="115"/>
        <end position="116"/>
    </location>
    <ligand>
        <name>ATP</name>
        <dbReference type="ChEBI" id="CHEBI:30616"/>
    </ligand>
</feature>
<proteinExistence type="inferred from homology"/>
<dbReference type="PANTHER" id="PTHR30270">
    <property type="entry name" value="THIAMINE-MONOPHOSPHATE KINASE"/>
    <property type="match status" value="1"/>
</dbReference>
<feature type="binding site" evidence="2">
    <location>
        <position position="42"/>
    </location>
    <ligand>
        <name>Mg(2+)</name>
        <dbReference type="ChEBI" id="CHEBI:18420"/>
        <label>2</label>
    </ligand>
</feature>
<feature type="binding site" evidence="2">
    <location>
        <position position="205"/>
    </location>
    <ligand>
        <name>Mg(2+)</name>
        <dbReference type="ChEBI" id="CHEBI:18420"/>
        <label>3</label>
    </ligand>
</feature>
<comment type="caution">
    <text evidence="2">Lacks conserved residue(s) required for the propagation of feature annotation.</text>
</comment>
<feature type="binding site" evidence="2">
    <location>
        <position position="302"/>
    </location>
    <ligand>
        <name>substrate</name>
    </ligand>
</feature>
<evidence type="ECO:0000256" key="1">
    <source>
        <dbReference type="ARBA" id="ARBA00022977"/>
    </source>
</evidence>
<dbReference type="GO" id="GO:0009229">
    <property type="term" value="P:thiamine diphosphate biosynthetic process"/>
    <property type="evidence" value="ECO:0007669"/>
    <property type="project" value="UniProtKB-UniRule"/>
</dbReference>
<comment type="miscellaneous">
    <text evidence="2">Reaction mechanism of ThiL seems to utilize a direct, inline transfer of the gamma-phosphate of ATP to TMP rather than a phosphorylated enzyme intermediate.</text>
</comment>
<dbReference type="Gene3D" id="3.90.650.10">
    <property type="entry name" value="PurM-like C-terminal domain"/>
    <property type="match status" value="1"/>
</dbReference>
<dbReference type="Proteomes" id="UP000681425">
    <property type="component" value="Chromosome"/>
</dbReference>
<dbReference type="Pfam" id="PF00586">
    <property type="entry name" value="AIRS"/>
    <property type="match status" value="1"/>
</dbReference>
<feature type="binding site" evidence="2">
    <location>
        <position position="70"/>
    </location>
    <ligand>
        <name>Mg(2+)</name>
        <dbReference type="ChEBI" id="CHEBI:18420"/>
        <label>3</label>
    </ligand>
</feature>
<dbReference type="EMBL" id="CP073910">
    <property type="protein sequence ID" value="QUT04739.1"/>
    <property type="molecule type" value="Genomic_DNA"/>
</dbReference>
<feature type="binding site" evidence="2">
    <location>
        <position position="207"/>
    </location>
    <ligand>
        <name>ATP</name>
        <dbReference type="ChEBI" id="CHEBI:30616"/>
    </ligand>
</feature>
<feature type="binding site" evidence="2">
    <location>
        <position position="70"/>
    </location>
    <ligand>
        <name>Mg(2+)</name>
        <dbReference type="ChEBI" id="CHEBI:18420"/>
        <label>4</label>
    </ligand>
</feature>
<keyword evidence="2" id="KW-0460">Magnesium</keyword>
<dbReference type="InterPro" id="IPR036676">
    <property type="entry name" value="PurM-like_C_sf"/>
</dbReference>
<evidence type="ECO:0000259" key="4">
    <source>
        <dbReference type="Pfam" id="PF02769"/>
    </source>
</evidence>
<dbReference type="InterPro" id="IPR006283">
    <property type="entry name" value="ThiL-like"/>
</dbReference>
<feature type="binding site" evidence="2">
    <location>
        <position position="144"/>
    </location>
    <ligand>
        <name>ATP</name>
        <dbReference type="ChEBI" id="CHEBI:30616"/>
    </ligand>
</feature>
<evidence type="ECO:0000313" key="5">
    <source>
        <dbReference type="EMBL" id="QUT04739.1"/>
    </source>
</evidence>
<feature type="binding site" evidence="2">
    <location>
        <position position="41"/>
    </location>
    <ligand>
        <name>Mg(2+)</name>
        <dbReference type="ChEBI" id="CHEBI:18420"/>
        <label>1</label>
    </ligand>
</feature>
<name>A0A975K4M9_9SPHN</name>
<keyword evidence="2" id="KW-0067">ATP-binding</keyword>
<keyword evidence="2" id="KW-0547">Nucleotide-binding</keyword>
<dbReference type="SUPFAM" id="SSF56042">
    <property type="entry name" value="PurM C-terminal domain-like"/>
    <property type="match status" value="1"/>
</dbReference>
<dbReference type="AlphaFoldDB" id="A0A975K4M9"/>
<gene>
    <name evidence="2 5" type="primary">thiL</name>
    <name evidence="5" type="ORF">KFK14_17100</name>
</gene>
<dbReference type="HAMAP" id="MF_02128">
    <property type="entry name" value="TMP_kinase"/>
    <property type="match status" value="1"/>
</dbReference>
<dbReference type="InterPro" id="IPR016188">
    <property type="entry name" value="PurM-like_N"/>
</dbReference>
<dbReference type="EC" id="2.7.4.16" evidence="2"/>
<dbReference type="GO" id="GO:0009030">
    <property type="term" value="F:thiamine-phosphate kinase activity"/>
    <property type="evidence" value="ECO:0007669"/>
    <property type="project" value="UniProtKB-UniRule"/>
</dbReference>
<dbReference type="SUPFAM" id="SSF55326">
    <property type="entry name" value="PurM N-terminal domain-like"/>
    <property type="match status" value="1"/>
</dbReference>
<feature type="binding site" evidence="2">
    <location>
        <position position="70"/>
    </location>
    <ligand>
        <name>Mg(2+)</name>
        <dbReference type="ChEBI" id="CHEBI:18420"/>
        <label>2</label>
    </ligand>
</feature>
<dbReference type="KEGG" id="spph:KFK14_17100"/>
<dbReference type="InterPro" id="IPR010918">
    <property type="entry name" value="PurM-like_C_dom"/>
</dbReference>
<keyword evidence="6" id="KW-1185">Reference proteome</keyword>
<sequence>MTGESAFLSLLRAGAADPAARGLMDDVAVLDVGGARLIVTSDTLVESVHFLPGDPPETIGWKLAAVNLSDLAAKGAKPVACLMNYALSGDAAWDAAFLSGLQEALDRYGMPLVGGDTVAMPAGAPRSFSLTAIGEATSEVIPARSGAQAGDILYVTGPVGDAGAGLTVLQAGRDAPAALIESYRRPRPRVREGGTLVSAVHAMMDISDGLLIDTARMAQASGLAAVIEHIPVSTELAGLAGGGIGALLAAATAGDDYELLFALPDGVDPLVAAIRVGRFEAGEGLTLFLDGASVPLPPALGYEHGT</sequence>
<organism evidence="5 6">
    <name type="scientific">Sphingobium phenoxybenzoativorans</name>
    <dbReference type="NCBI Taxonomy" id="1592790"/>
    <lineage>
        <taxon>Bacteria</taxon>
        <taxon>Pseudomonadati</taxon>
        <taxon>Pseudomonadota</taxon>
        <taxon>Alphaproteobacteria</taxon>
        <taxon>Sphingomonadales</taxon>
        <taxon>Sphingomonadaceae</taxon>
        <taxon>Sphingobium</taxon>
    </lineage>
</organism>
<feature type="binding site" evidence="2">
    <location>
        <position position="116"/>
    </location>
    <ligand>
        <name>Mg(2+)</name>
        <dbReference type="ChEBI" id="CHEBI:18420"/>
        <label>1</label>
    </ligand>
</feature>
<accession>A0A975K4M9</accession>
<feature type="domain" description="PurM-like C-terminal" evidence="4">
    <location>
        <begin position="148"/>
        <end position="237"/>
    </location>
</feature>
<reference evidence="5" key="1">
    <citation type="submission" date="2021-04" db="EMBL/GenBank/DDBJ databases">
        <title>Isolation of p-tert-butylphenol degrading bacteria Sphingobium phenoxybenzoativorans Tas13 from active sludge.</title>
        <authorList>
            <person name="Li Y."/>
        </authorList>
    </citation>
    <scope>NUCLEOTIDE SEQUENCE</scope>
    <source>
        <strain evidence="5">Tas13</strain>
    </source>
</reference>
<keyword evidence="1 2" id="KW-0784">Thiamine biosynthesis</keyword>
<evidence type="ECO:0000259" key="3">
    <source>
        <dbReference type="Pfam" id="PF00586"/>
    </source>
</evidence>
<feature type="binding site" evidence="2">
    <location>
        <position position="208"/>
    </location>
    <ligand>
        <name>Mg(2+)</name>
        <dbReference type="ChEBI" id="CHEBI:18420"/>
        <label>5</label>
    </ligand>
</feature>
<feature type="binding site" evidence="2">
    <location>
        <position position="255"/>
    </location>
    <ligand>
        <name>substrate</name>
    </ligand>
</feature>
<dbReference type="GO" id="GO:0009228">
    <property type="term" value="P:thiamine biosynthetic process"/>
    <property type="evidence" value="ECO:0007669"/>
    <property type="project" value="UniProtKB-KW"/>
</dbReference>
<feature type="binding site" evidence="2">
    <location>
        <position position="49"/>
    </location>
    <ligand>
        <name>substrate</name>
    </ligand>
</feature>
<feature type="binding site" evidence="2">
    <location>
        <position position="26"/>
    </location>
    <ligand>
        <name>Mg(2+)</name>
        <dbReference type="ChEBI" id="CHEBI:18420"/>
        <label>4</label>
    </ligand>
</feature>
<dbReference type="PIRSF" id="PIRSF005303">
    <property type="entry name" value="Thiam_monoph_kin"/>
    <property type="match status" value="1"/>
</dbReference>
<keyword evidence="2" id="KW-0479">Metal-binding</keyword>
<dbReference type="GO" id="GO:0005524">
    <property type="term" value="F:ATP binding"/>
    <property type="evidence" value="ECO:0007669"/>
    <property type="project" value="UniProtKB-UniRule"/>
</dbReference>
<comment type="catalytic activity">
    <reaction evidence="2">
        <text>thiamine phosphate + ATP = thiamine diphosphate + ADP</text>
        <dbReference type="Rhea" id="RHEA:15913"/>
        <dbReference type="ChEBI" id="CHEBI:30616"/>
        <dbReference type="ChEBI" id="CHEBI:37575"/>
        <dbReference type="ChEBI" id="CHEBI:58937"/>
        <dbReference type="ChEBI" id="CHEBI:456216"/>
        <dbReference type="EC" id="2.7.4.16"/>
    </reaction>
</comment>
<feature type="binding site" evidence="2">
    <location>
        <position position="42"/>
    </location>
    <ligand>
        <name>Mg(2+)</name>
        <dbReference type="ChEBI" id="CHEBI:18420"/>
        <label>1</label>
    </ligand>
</feature>
<keyword evidence="2 5" id="KW-0418">Kinase</keyword>
<feature type="domain" description="PurM-like N-terminal" evidence="3">
    <location>
        <begin position="25"/>
        <end position="135"/>
    </location>
</feature>
<evidence type="ECO:0000313" key="6">
    <source>
        <dbReference type="Proteomes" id="UP000681425"/>
    </source>
</evidence>